<dbReference type="AlphaFoldDB" id="A0A6C0DVK9"/>
<feature type="transmembrane region" description="Helical" evidence="1">
    <location>
        <begin position="96"/>
        <end position="116"/>
    </location>
</feature>
<evidence type="ECO:0000313" key="2">
    <source>
        <dbReference type="EMBL" id="QHT20410.1"/>
    </source>
</evidence>
<organism evidence="2">
    <name type="scientific">viral metagenome</name>
    <dbReference type="NCBI Taxonomy" id="1070528"/>
    <lineage>
        <taxon>unclassified sequences</taxon>
        <taxon>metagenomes</taxon>
        <taxon>organismal metagenomes</taxon>
    </lineage>
</organism>
<keyword evidence="1" id="KW-0472">Membrane</keyword>
<dbReference type="EMBL" id="MN739677">
    <property type="protein sequence ID" value="QHT20410.1"/>
    <property type="molecule type" value="Genomic_DNA"/>
</dbReference>
<accession>A0A6C0DVK9</accession>
<keyword evidence="1" id="KW-0812">Transmembrane</keyword>
<reference evidence="2" key="1">
    <citation type="journal article" date="2020" name="Nature">
        <title>Giant virus diversity and host interactions through global metagenomics.</title>
        <authorList>
            <person name="Schulz F."/>
            <person name="Roux S."/>
            <person name="Paez-Espino D."/>
            <person name="Jungbluth S."/>
            <person name="Walsh D.A."/>
            <person name="Denef V.J."/>
            <person name="McMahon K.D."/>
            <person name="Konstantinidis K.T."/>
            <person name="Eloe-Fadrosh E.A."/>
            <person name="Kyrpides N.C."/>
            <person name="Woyke T."/>
        </authorList>
    </citation>
    <scope>NUCLEOTIDE SEQUENCE</scope>
    <source>
        <strain evidence="2">GVMAG-M-3300023174-60</strain>
    </source>
</reference>
<name>A0A6C0DVK9_9ZZZZ</name>
<feature type="transmembrane region" description="Helical" evidence="1">
    <location>
        <begin position="32"/>
        <end position="54"/>
    </location>
</feature>
<proteinExistence type="predicted"/>
<sequence>MINQIKIRFFLFLFGCIGSRLALTVVSAFASGWFLALIGVFTLIPVFGWFYIIFIGKRDTGLEVLGDKIWWKNLRPVHMLLWGFFSYLAITGNKKAWLVLLVDTLFGLSSFLVYHWSQDNFKKLSE</sequence>
<keyword evidence="1" id="KW-1133">Transmembrane helix</keyword>
<protein>
    <submittedName>
        <fullName evidence="2">Uncharacterized protein</fullName>
    </submittedName>
</protein>
<evidence type="ECO:0000256" key="1">
    <source>
        <dbReference type="SAM" id="Phobius"/>
    </source>
</evidence>